<keyword evidence="6" id="KW-0675">Receptor</keyword>
<keyword evidence="2 8" id="KW-0812">Transmembrane</keyword>
<organism evidence="10">
    <name type="scientific">Brachionus koreanus</name>
    <dbReference type="NCBI Taxonomy" id="1199090"/>
    <lineage>
        <taxon>Eukaryota</taxon>
        <taxon>Metazoa</taxon>
        <taxon>Spiralia</taxon>
        <taxon>Gnathifera</taxon>
        <taxon>Rotifera</taxon>
        <taxon>Eurotatoria</taxon>
        <taxon>Monogononta</taxon>
        <taxon>Pseudotrocha</taxon>
        <taxon>Ploima</taxon>
        <taxon>Brachionidae</taxon>
        <taxon>Brachionus</taxon>
    </lineage>
</organism>
<dbReference type="GO" id="GO:0016020">
    <property type="term" value="C:membrane"/>
    <property type="evidence" value="ECO:0007669"/>
    <property type="project" value="UniProtKB-SubCell"/>
</dbReference>
<dbReference type="Gene3D" id="1.20.1070.10">
    <property type="entry name" value="Rhodopsin 7-helix transmembrane proteins"/>
    <property type="match status" value="1"/>
</dbReference>
<dbReference type="AlphaFoldDB" id="A0A0A7DNH8"/>
<feature type="non-terminal residue" evidence="10">
    <location>
        <position position="1"/>
    </location>
</feature>
<keyword evidence="5 8" id="KW-0472">Membrane</keyword>
<reference evidence="10" key="1">
    <citation type="submission" date="2013-11" db="EMBL/GenBank/DDBJ databases">
        <title>B. koreanus Opsin sequences.</title>
        <authorList>
            <person name="Rhee J.-S."/>
            <person name="Kim B.-M."/>
            <person name="Jeong C.-B."/>
            <person name="Lee J.-S."/>
        </authorList>
    </citation>
    <scope>NUCLEOTIDE SEQUENCE</scope>
</reference>
<evidence type="ECO:0000256" key="7">
    <source>
        <dbReference type="ARBA" id="ARBA00023224"/>
    </source>
</evidence>
<evidence type="ECO:0000256" key="6">
    <source>
        <dbReference type="ARBA" id="ARBA00023170"/>
    </source>
</evidence>
<dbReference type="EMBL" id="KF885941">
    <property type="protein sequence ID" value="AIT99328.1"/>
    <property type="molecule type" value="mRNA"/>
</dbReference>
<evidence type="ECO:0000256" key="8">
    <source>
        <dbReference type="SAM" id="Phobius"/>
    </source>
</evidence>
<feature type="domain" description="G-protein coupled receptors family 1 profile" evidence="9">
    <location>
        <begin position="1"/>
        <end position="89"/>
    </location>
</feature>
<evidence type="ECO:0000313" key="10">
    <source>
        <dbReference type="EMBL" id="AIT99328.1"/>
    </source>
</evidence>
<evidence type="ECO:0000256" key="1">
    <source>
        <dbReference type="ARBA" id="ARBA00004141"/>
    </source>
</evidence>
<feature type="non-terminal residue" evidence="10">
    <location>
        <position position="89"/>
    </location>
</feature>
<dbReference type="SUPFAM" id="SSF81321">
    <property type="entry name" value="Family A G protein-coupled receptor-like"/>
    <property type="match status" value="1"/>
</dbReference>
<evidence type="ECO:0000256" key="3">
    <source>
        <dbReference type="ARBA" id="ARBA00022989"/>
    </source>
</evidence>
<comment type="subcellular location">
    <subcellularLocation>
        <location evidence="1">Membrane</location>
        <topology evidence="1">Multi-pass membrane protein</topology>
    </subcellularLocation>
</comment>
<keyword evidence="7" id="KW-0807">Transducer</keyword>
<keyword evidence="4" id="KW-0297">G-protein coupled receptor</keyword>
<dbReference type="PANTHER" id="PTHR24240">
    <property type="entry name" value="OPSIN"/>
    <property type="match status" value="1"/>
</dbReference>
<dbReference type="PROSITE" id="PS50262">
    <property type="entry name" value="G_PROTEIN_RECEP_F1_2"/>
    <property type="match status" value="1"/>
</dbReference>
<dbReference type="GO" id="GO:0004930">
    <property type="term" value="F:G protein-coupled receptor activity"/>
    <property type="evidence" value="ECO:0007669"/>
    <property type="project" value="UniProtKB-KW"/>
</dbReference>
<feature type="transmembrane region" description="Helical" evidence="8">
    <location>
        <begin position="21"/>
        <end position="42"/>
    </location>
</feature>
<sequence length="89" mass="10090">QRFYIIYKPLSIKSMNYKSSTIIVAICFLGGILWSTLPILGWSHYSLEGTLTSCSVEWNESYNATIFAFVYVLPLSAIIFSNIKLVIMV</sequence>
<keyword evidence="3 8" id="KW-1133">Transmembrane helix</keyword>
<dbReference type="InterPro" id="IPR017452">
    <property type="entry name" value="GPCR_Rhodpsn_7TM"/>
</dbReference>
<evidence type="ECO:0000256" key="5">
    <source>
        <dbReference type="ARBA" id="ARBA00023136"/>
    </source>
</evidence>
<evidence type="ECO:0000256" key="2">
    <source>
        <dbReference type="ARBA" id="ARBA00022692"/>
    </source>
</evidence>
<accession>A0A0A7DNH8</accession>
<proteinExistence type="evidence at transcript level"/>
<evidence type="ECO:0000256" key="4">
    <source>
        <dbReference type="ARBA" id="ARBA00023040"/>
    </source>
</evidence>
<feature type="transmembrane region" description="Helical" evidence="8">
    <location>
        <begin position="62"/>
        <end position="83"/>
    </location>
</feature>
<evidence type="ECO:0000259" key="9">
    <source>
        <dbReference type="PROSITE" id="PS50262"/>
    </source>
</evidence>
<protein>
    <submittedName>
        <fullName evidence="10">Blue-sensitive opsin-like protein</fullName>
    </submittedName>
</protein>
<dbReference type="Pfam" id="PF00001">
    <property type="entry name" value="7tm_1"/>
    <property type="match status" value="1"/>
</dbReference>
<dbReference type="InterPro" id="IPR000276">
    <property type="entry name" value="GPCR_Rhodpsn"/>
</dbReference>
<name>A0A0A7DNH8_9BILA</name>
<dbReference type="InterPro" id="IPR050125">
    <property type="entry name" value="GPCR_opsins"/>
</dbReference>